<dbReference type="InterPro" id="IPR000182">
    <property type="entry name" value="GNAT_dom"/>
</dbReference>
<evidence type="ECO:0000313" key="1">
    <source>
        <dbReference type="EMBL" id="OFD87599.1"/>
    </source>
</evidence>
<protein>
    <submittedName>
        <fullName evidence="1">Uncharacterized protein</fullName>
    </submittedName>
</protein>
<dbReference type="PROSITE" id="PS51186">
    <property type="entry name" value="GNAT"/>
    <property type="match status" value="1"/>
</dbReference>
<dbReference type="AlphaFoldDB" id="A0A1E8BEV9"/>
<gene>
    <name evidence="1" type="ORF">BWGOE11_56480</name>
</gene>
<organism evidence="1 2">
    <name type="scientific">Bacillus mycoides</name>
    <dbReference type="NCBI Taxonomy" id="1405"/>
    <lineage>
        <taxon>Bacteria</taxon>
        <taxon>Bacillati</taxon>
        <taxon>Bacillota</taxon>
        <taxon>Bacilli</taxon>
        <taxon>Bacillales</taxon>
        <taxon>Bacillaceae</taxon>
        <taxon>Bacillus</taxon>
        <taxon>Bacillus cereus group</taxon>
    </lineage>
</organism>
<accession>A0A1E8BEV9</accession>
<comment type="caution">
    <text evidence="1">The sequence shown here is derived from an EMBL/GenBank/DDBJ whole genome shotgun (WGS) entry which is preliminary data.</text>
</comment>
<dbReference type="InterPro" id="IPR016181">
    <property type="entry name" value="Acyl_CoA_acyltransferase"/>
</dbReference>
<evidence type="ECO:0000313" key="2">
    <source>
        <dbReference type="Proteomes" id="UP000175835"/>
    </source>
</evidence>
<dbReference type="EMBL" id="LXLX01000066">
    <property type="protein sequence ID" value="OFD87599.1"/>
    <property type="molecule type" value="Genomic_DNA"/>
</dbReference>
<dbReference type="PATRIC" id="fig|86662.28.peg.5798"/>
<dbReference type="GO" id="GO:0016747">
    <property type="term" value="F:acyltransferase activity, transferring groups other than amino-acyl groups"/>
    <property type="evidence" value="ECO:0007669"/>
    <property type="project" value="InterPro"/>
</dbReference>
<name>A0A1E8BEV9_BACMY</name>
<proteinExistence type="predicted"/>
<dbReference type="Pfam" id="PF00583">
    <property type="entry name" value="Acetyltransf_1"/>
    <property type="match status" value="1"/>
</dbReference>
<dbReference type="RefSeq" id="WP_070147308.1">
    <property type="nucleotide sequence ID" value="NZ_LXLX01000066.1"/>
</dbReference>
<sequence length="261" mass="30417">MTSLKNVLELDFAYLETFTSRIEKSWGSIFCNESNPYYYDANHAHVSVVSLNPQMIVDEVVHFYKTKNIVPRFYIYNLDMQEKLISELQIKNFGFEELISPVQLWNKKLTKKDKNEKVTIEKVSELNFEEALDIECSIKELGGEVRKKAFQDEFQHPAFTHYLLRYNGVACSIACIFEHEKQARMESVATIEKFRGKGLIGELIHFIQSEVMNRGLDNLWVIPINEKVEKVYEKYGFETVEKIKTGHAFLEGKSIKEIHEG</sequence>
<dbReference type="Gene3D" id="3.40.630.30">
    <property type="match status" value="1"/>
</dbReference>
<dbReference type="Proteomes" id="UP000175835">
    <property type="component" value="Unassembled WGS sequence"/>
</dbReference>
<reference evidence="1 2" key="1">
    <citation type="submission" date="2016-05" db="EMBL/GenBank/DDBJ databases">
        <title>Bacillus thuringiensis and Bacillus weihenstephanensis as novel biocontrol agents of wilt causing Verticillium species.</title>
        <authorList>
            <person name="Hollensteiner J."/>
            <person name="Wemheuer F."/>
            <person name="Harting R."/>
            <person name="Kolarzyk A."/>
            <person name="Diaz-Valerio S."/>
            <person name="Poehlein A."/>
            <person name="Brzuszkiewicz E."/>
            <person name="Nesemann K."/>
            <person name="Braus-Stromeyer S."/>
            <person name="Braus G."/>
            <person name="Daniel R."/>
            <person name="Liesegang H."/>
        </authorList>
    </citation>
    <scope>NUCLEOTIDE SEQUENCE [LARGE SCALE GENOMIC DNA]</scope>
    <source>
        <strain evidence="1 2">GOE11</strain>
    </source>
</reference>
<dbReference type="SUPFAM" id="SSF55729">
    <property type="entry name" value="Acyl-CoA N-acyltransferases (Nat)"/>
    <property type="match status" value="1"/>
</dbReference>